<proteinExistence type="predicted"/>
<dbReference type="EMBL" id="SRZB01000060">
    <property type="protein sequence ID" value="TGX96483.1"/>
    <property type="molecule type" value="Genomic_DNA"/>
</dbReference>
<name>A0AC61QVB2_9FIRM</name>
<organism evidence="1 2">
    <name type="scientific">Hominisplanchenecus murintestinalis</name>
    <dbReference type="NCBI Taxonomy" id="2941517"/>
    <lineage>
        <taxon>Bacteria</taxon>
        <taxon>Bacillati</taxon>
        <taxon>Bacillota</taxon>
        <taxon>Clostridia</taxon>
        <taxon>Lachnospirales</taxon>
        <taxon>Lachnospiraceae</taxon>
        <taxon>Hominisplanchenecus</taxon>
    </lineage>
</organism>
<reference evidence="1" key="1">
    <citation type="submission" date="2019-04" db="EMBL/GenBank/DDBJ databases">
        <title>Microbes associate with the intestines of laboratory mice.</title>
        <authorList>
            <person name="Navarre W."/>
            <person name="Wong E."/>
            <person name="Huang K."/>
            <person name="Tropini C."/>
            <person name="Ng K."/>
            <person name="Yu B."/>
        </authorList>
    </citation>
    <scope>NUCLEOTIDE SEQUENCE</scope>
    <source>
        <strain evidence="1">NM72_1-8</strain>
    </source>
</reference>
<sequence length="253" mass="29343">MSYYTEAIAGMPGLLLDIREPMANYTKDMYEGAFQQYYDKNCMLFESLENGYNSVIDKEQYIENMANALGDGAARFLDGISKRGDRQAKLLDFNFALAAYVFPAVLKYGGNSSRPLAEAVHKVWKEHFPKTNVHISDYDGIMKGFKRKSCYITTAVCETFKKPDDCYELTLLRDYRDNYLMNQEEGEEIVQEYYNLAPTIVKRINKKKDSKKIYADIWSDYLSPCISLIEEGKNEECQELYVKMVRGLQKLYF</sequence>
<accession>A0AC61QVB2</accession>
<comment type="caution">
    <text evidence="1">The sequence shown here is derived from an EMBL/GenBank/DDBJ whole genome shotgun (WGS) entry which is preliminary data.</text>
</comment>
<gene>
    <name evidence="1" type="ORF">E5357_15945</name>
</gene>
<evidence type="ECO:0000313" key="1">
    <source>
        <dbReference type="EMBL" id="TGX96483.1"/>
    </source>
</evidence>
<keyword evidence="2" id="KW-1185">Reference proteome</keyword>
<dbReference type="Proteomes" id="UP000307720">
    <property type="component" value="Unassembled WGS sequence"/>
</dbReference>
<protein>
    <submittedName>
        <fullName evidence="1">Uncharacterized protein</fullName>
    </submittedName>
</protein>
<evidence type="ECO:0000313" key="2">
    <source>
        <dbReference type="Proteomes" id="UP000307720"/>
    </source>
</evidence>